<protein>
    <submittedName>
        <fullName evidence="2">Uncharacterized protein</fullName>
    </submittedName>
</protein>
<proteinExistence type="predicted"/>
<reference evidence="2" key="1">
    <citation type="submission" date="2020-12" db="EMBL/GenBank/DDBJ databases">
        <authorList>
            <consortium name="Clinical and Environmental Microbiology Branch: Whole genome sequencing antimicrobial resistance pathogens in the healthcare setting"/>
        </authorList>
    </citation>
    <scope>NUCLEOTIDE SEQUENCE</scope>
    <source>
        <strain evidence="2">2018HL-00813</strain>
    </source>
</reference>
<feature type="transmembrane region" description="Helical" evidence="1">
    <location>
        <begin position="102"/>
        <end position="125"/>
    </location>
</feature>
<sequence length="148" mass="15939">MFGLLVRLGVVVSIPAVSLFRRANAGQLYNDAISLYSNELIIGLCLLMMCVGCLASVLTPDPDGVTPIKPLAKFVYSLFGSLGALFYIAYYESDLSIVHPAWVGGVSFVAPAIVPSLKALVFDVLPVAMDFAKKWIDRWMGGKGGNHE</sequence>
<evidence type="ECO:0000313" key="2">
    <source>
        <dbReference type="EMBL" id="EGY2378210.1"/>
    </source>
</evidence>
<feature type="transmembrane region" description="Helical" evidence="1">
    <location>
        <begin position="41"/>
        <end position="59"/>
    </location>
</feature>
<organism evidence="2">
    <name type="scientific">Acinetobacter baumannii</name>
    <dbReference type="NCBI Taxonomy" id="470"/>
    <lineage>
        <taxon>Bacteria</taxon>
        <taxon>Pseudomonadati</taxon>
        <taxon>Pseudomonadota</taxon>
        <taxon>Gammaproteobacteria</taxon>
        <taxon>Moraxellales</taxon>
        <taxon>Moraxellaceae</taxon>
        <taxon>Acinetobacter</taxon>
        <taxon>Acinetobacter calcoaceticus/baumannii complex</taxon>
    </lineage>
</organism>
<comment type="caution">
    <text evidence="2">The sequence shown here is derived from an EMBL/GenBank/DDBJ whole genome shotgun (WGS) entry which is preliminary data.</text>
</comment>
<gene>
    <name evidence="2" type="ORF">JHZ39_002614</name>
</gene>
<dbReference type="EMBL" id="AAYLMQ010000033">
    <property type="protein sequence ID" value="EGY2378210.1"/>
    <property type="molecule type" value="Genomic_DNA"/>
</dbReference>
<name>A0A9P2LCM7_ACIBA</name>
<dbReference type="RefSeq" id="WP_000467408.1">
    <property type="nucleotide sequence ID" value="NZ_CACSGU010000031.1"/>
</dbReference>
<accession>A0A9P2LCM7</accession>
<keyword evidence="1" id="KW-0472">Membrane</keyword>
<keyword evidence="1" id="KW-0812">Transmembrane</keyword>
<evidence type="ECO:0000256" key="1">
    <source>
        <dbReference type="SAM" id="Phobius"/>
    </source>
</evidence>
<dbReference type="AlphaFoldDB" id="A0A9P2LCM7"/>
<feature type="transmembrane region" description="Helical" evidence="1">
    <location>
        <begin position="71"/>
        <end position="90"/>
    </location>
</feature>
<keyword evidence="1" id="KW-1133">Transmembrane helix</keyword>